<dbReference type="Pfam" id="PF13673">
    <property type="entry name" value="Acetyltransf_10"/>
    <property type="match status" value="1"/>
</dbReference>
<keyword evidence="5" id="KW-1185">Reference proteome</keyword>
<dbReference type="Gene3D" id="3.40.630.30">
    <property type="match status" value="1"/>
</dbReference>
<sequence>MEKKINLKWQTLSFEQLDTHSLYNLLKLRVDVFVVEQNCPYPELDDKDHHSEVRHLIGRIDDEIAAYCRILPAGVSYPSPSIGRVIVAEKYREFKLGHSLLEKAINAIGLLWPQCNTIEIGAQQHLEAYYQKHGFKRCSEMYFEDGIPHIDMVKHQG</sequence>
<evidence type="ECO:0000256" key="1">
    <source>
        <dbReference type="ARBA" id="ARBA00009623"/>
    </source>
</evidence>
<dbReference type="EMBL" id="CP047475">
    <property type="protein sequence ID" value="QIA62339.1"/>
    <property type="molecule type" value="Genomic_DNA"/>
</dbReference>
<dbReference type="KEGG" id="vas:GT360_01785"/>
<dbReference type="FunFam" id="3.40.630.30:FF:000035">
    <property type="entry name" value="GNAT family N-acetyltransferase"/>
    <property type="match status" value="1"/>
</dbReference>
<reference evidence="4 5" key="1">
    <citation type="submission" date="2020-01" db="EMBL/GenBank/DDBJ databases">
        <title>Whole genome and functional gene identification of agarase of Vibrio HN897.</title>
        <authorList>
            <person name="Liu Y."/>
            <person name="Zhao Z."/>
        </authorList>
    </citation>
    <scope>NUCLEOTIDE SEQUENCE [LARGE SCALE GENOMIC DNA]</scope>
    <source>
        <strain evidence="4 5">HN897</strain>
    </source>
</reference>
<dbReference type="InterPro" id="IPR000182">
    <property type="entry name" value="GNAT_dom"/>
</dbReference>
<protein>
    <recommendedName>
        <fullName evidence="2">Protein ElaA</fullName>
    </recommendedName>
</protein>
<dbReference type="RefSeq" id="WP_164647236.1">
    <property type="nucleotide sequence ID" value="NZ_CP047475.1"/>
</dbReference>
<accession>A0A7Z2T112</accession>
<feature type="domain" description="N-acetyltransferase" evidence="3">
    <location>
        <begin position="12"/>
        <end position="157"/>
    </location>
</feature>
<evidence type="ECO:0000256" key="2">
    <source>
        <dbReference type="ARBA" id="ARBA00072224"/>
    </source>
</evidence>
<dbReference type="Proteomes" id="UP000464262">
    <property type="component" value="Chromosome 1"/>
</dbReference>
<evidence type="ECO:0000313" key="5">
    <source>
        <dbReference type="Proteomes" id="UP000464262"/>
    </source>
</evidence>
<gene>
    <name evidence="4" type="ORF">GT360_01785</name>
</gene>
<dbReference type="InterPro" id="IPR016181">
    <property type="entry name" value="Acyl_CoA_acyltransferase"/>
</dbReference>
<comment type="similarity">
    <text evidence="1">Belongs to the UPF0039 (ElaA) family.</text>
</comment>
<dbReference type="AlphaFoldDB" id="A0A7Z2T112"/>
<name>A0A7Z2T112_9VIBR</name>
<evidence type="ECO:0000259" key="3">
    <source>
        <dbReference type="PROSITE" id="PS51186"/>
    </source>
</evidence>
<dbReference type="GO" id="GO:0016747">
    <property type="term" value="F:acyltransferase activity, transferring groups other than amino-acyl groups"/>
    <property type="evidence" value="ECO:0007669"/>
    <property type="project" value="InterPro"/>
</dbReference>
<organism evidence="4 5">
    <name type="scientific">Vibrio astriarenae</name>
    <dbReference type="NCBI Taxonomy" id="1481923"/>
    <lineage>
        <taxon>Bacteria</taxon>
        <taxon>Pseudomonadati</taxon>
        <taxon>Pseudomonadota</taxon>
        <taxon>Gammaproteobacteria</taxon>
        <taxon>Vibrionales</taxon>
        <taxon>Vibrionaceae</taxon>
        <taxon>Vibrio</taxon>
    </lineage>
</organism>
<dbReference type="SUPFAM" id="SSF55729">
    <property type="entry name" value="Acyl-CoA N-acyltransferases (Nat)"/>
    <property type="match status" value="1"/>
</dbReference>
<evidence type="ECO:0000313" key="4">
    <source>
        <dbReference type="EMBL" id="QIA62339.1"/>
    </source>
</evidence>
<dbReference type="PROSITE" id="PS51186">
    <property type="entry name" value="GNAT"/>
    <property type="match status" value="1"/>
</dbReference>
<dbReference type="CDD" id="cd04301">
    <property type="entry name" value="NAT_SF"/>
    <property type="match status" value="1"/>
</dbReference>
<proteinExistence type="inferred from homology"/>
<keyword evidence="4" id="KW-0808">Transferase</keyword>